<organism evidence="1 2">
    <name type="scientific">Lysobacter korlensis</name>
    <dbReference type="NCBI Taxonomy" id="553636"/>
    <lineage>
        <taxon>Bacteria</taxon>
        <taxon>Pseudomonadati</taxon>
        <taxon>Pseudomonadota</taxon>
        <taxon>Gammaproteobacteria</taxon>
        <taxon>Lysobacterales</taxon>
        <taxon>Lysobacteraceae</taxon>
        <taxon>Lysobacter</taxon>
    </lineage>
</organism>
<protein>
    <submittedName>
        <fullName evidence="1">Glycosyltransferase</fullName>
    </submittedName>
</protein>
<keyword evidence="2" id="KW-1185">Reference proteome</keyword>
<name>A0ABV6RWM7_9GAMM</name>
<sequence length="327" mass="35796">MRILLWPVHGTYTDALVRGQHEYLLPWTPEGGPFTGGRGGYDPHWPENVRDTPPARLRDAGVDVVIVQRLEEIQLAERWLERKLGRDIPAVFLEHNAPRDSACGSIHPLADQRSIPLVHVTHFNEVFWDSGRAPSVVIEHGVVDPGYSYTGTVPHLAVVVNEPARRGRVVGADLLPRFTSAGPIDLFGIDGDQLPAQLGLARPALTVLGDVPLSRMHPMLAERRVYLHPFRWTSLGLALLEAMHLGLPVVALASTEVPRALPPEAGAVSSDIGELAAAARSLLSDPDEARRRGRIAREAALARYGHARFLRDWDTVLGDAVGRRLAA</sequence>
<dbReference type="Proteomes" id="UP001589896">
    <property type="component" value="Unassembled WGS sequence"/>
</dbReference>
<dbReference type="Gene3D" id="3.40.50.2000">
    <property type="entry name" value="Glycogen Phosphorylase B"/>
    <property type="match status" value="1"/>
</dbReference>
<dbReference type="RefSeq" id="WP_386673207.1">
    <property type="nucleotide sequence ID" value="NZ_JBHLTG010000006.1"/>
</dbReference>
<dbReference type="Pfam" id="PF13692">
    <property type="entry name" value="Glyco_trans_1_4"/>
    <property type="match status" value="1"/>
</dbReference>
<evidence type="ECO:0000313" key="1">
    <source>
        <dbReference type="EMBL" id="MFC0680994.1"/>
    </source>
</evidence>
<gene>
    <name evidence="1" type="ORF">ACFFGH_24455</name>
</gene>
<dbReference type="SUPFAM" id="SSF53756">
    <property type="entry name" value="UDP-Glycosyltransferase/glycogen phosphorylase"/>
    <property type="match status" value="1"/>
</dbReference>
<reference evidence="1 2" key="1">
    <citation type="submission" date="2024-09" db="EMBL/GenBank/DDBJ databases">
        <authorList>
            <person name="Sun Q."/>
            <person name="Mori K."/>
        </authorList>
    </citation>
    <scope>NUCLEOTIDE SEQUENCE [LARGE SCALE GENOMIC DNA]</scope>
    <source>
        <strain evidence="1 2">KCTC 23076</strain>
    </source>
</reference>
<accession>A0ABV6RWM7</accession>
<evidence type="ECO:0000313" key="2">
    <source>
        <dbReference type="Proteomes" id="UP001589896"/>
    </source>
</evidence>
<proteinExistence type="predicted"/>
<comment type="caution">
    <text evidence="1">The sequence shown here is derived from an EMBL/GenBank/DDBJ whole genome shotgun (WGS) entry which is preliminary data.</text>
</comment>
<dbReference type="EMBL" id="JBHLTG010000006">
    <property type="protein sequence ID" value="MFC0680994.1"/>
    <property type="molecule type" value="Genomic_DNA"/>
</dbReference>